<dbReference type="Pfam" id="PF03573">
    <property type="entry name" value="OprD"/>
    <property type="match status" value="1"/>
</dbReference>
<dbReference type="PANTHER" id="PTHR34596">
    <property type="entry name" value="CHITOPORIN"/>
    <property type="match status" value="1"/>
</dbReference>
<dbReference type="InterPro" id="IPR023614">
    <property type="entry name" value="Porin_dom_sf"/>
</dbReference>
<keyword evidence="3 4" id="KW-0732">Signal</keyword>
<dbReference type="Gene3D" id="2.40.160.10">
    <property type="entry name" value="Porin"/>
    <property type="match status" value="1"/>
</dbReference>
<name>A0A5B8R4T1_9GAMM</name>
<comment type="similarity">
    <text evidence="1">Belongs to the outer membrane porin (Opr) (TC 1.B.25) family.</text>
</comment>
<protein>
    <submittedName>
        <fullName evidence="5">Outer membrane porin, OprD family</fullName>
    </submittedName>
</protein>
<dbReference type="GO" id="GO:0015288">
    <property type="term" value="F:porin activity"/>
    <property type="evidence" value="ECO:0007669"/>
    <property type="project" value="TreeGrafter"/>
</dbReference>
<sequence>MFKYNKYVLVLLAMSNNALSNDDIESFSEWIHNGNVGGTARSYYFEQDFDDSNTENSSIWVNGGNVTFNTSEFNGFKLGGEVQGSYVSNINDDDDTTAGDMNAQGLVLSEAFLKYQFGDTVFSGGRQHFSSPLIANSGSRLINESFEMYQVSSSHFDGTDISIGYVTKYQTRTDKSFYVDNEFVDFDFNGSGSPGDFYKIGNDGVFFVQVNKRIAKKFKVNSQYANVINEVQALYADVEYTLPTNFNSYIAMQYYKTKWDKNELVDNDLLGFKVGFSQGGVDFFAGYTLAGGNEGDNRVFRGIGQGAYYQFTATTKTAGVGAFESGTNSYQLGLGSAISNLKGKIFYTSFDNPIVGKDLNEWTVNLAYQFDGKLENIGISIDFSILDYENNQKDATDLRTKFTYSF</sequence>
<feature type="chain" id="PRO_5022963491" evidence="4">
    <location>
        <begin position="21"/>
        <end position="406"/>
    </location>
</feature>
<dbReference type="InterPro" id="IPR005318">
    <property type="entry name" value="OM_porin_bac"/>
</dbReference>
<dbReference type="GO" id="GO:0016020">
    <property type="term" value="C:membrane"/>
    <property type="evidence" value="ECO:0007669"/>
    <property type="project" value="InterPro"/>
</dbReference>
<gene>
    <name evidence="5" type="ORF">D0436_22630</name>
</gene>
<dbReference type="AlphaFoldDB" id="A0A5B8R4T1"/>
<evidence type="ECO:0000256" key="1">
    <source>
        <dbReference type="ARBA" id="ARBA00009075"/>
    </source>
</evidence>
<evidence type="ECO:0000256" key="3">
    <source>
        <dbReference type="ARBA" id="ARBA00022729"/>
    </source>
</evidence>
<proteinExistence type="inferred from homology"/>
<evidence type="ECO:0000256" key="2">
    <source>
        <dbReference type="ARBA" id="ARBA00022448"/>
    </source>
</evidence>
<keyword evidence="2" id="KW-0813">Transport</keyword>
<feature type="signal peptide" evidence="4">
    <location>
        <begin position="1"/>
        <end position="20"/>
    </location>
</feature>
<dbReference type="EMBL" id="CP031775">
    <property type="protein sequence ID" value="QDZ93016.1"/>
    <property type="molecule type" value="Genomic_DNA"/>
</dbReference>
<evidence type="ECO:0000256" key="4">
    <source>
        <dbReference type="SAM" id="SignalP"/>
    </source>
</evidence>
<dbReference type="PANTHER" id="PTHR34596:SF2">
    <property type="entry name" value="CHITOPORIN"/>
    <property type="match status" value="1"/>
</dbReference>
<reference evidence="5" key="1">
    <citation type="journal article" date="2019" name="Ecotoxicol. Environ. Saf.">
        <title>Microbial characterization of heavy metal resistant bacterial strains isolated from an electroplating wastewater treatment plant.</title>
        <authorList>
            <person name="Cai X."/>
            <person name="Zheng X."/>
            <person name="Zhang D."/>
            <person name="Iqbal W."/>
            <person name="Liu C."/>
            <person name="Yang B."/>
            <person name="Zhao X."/>
            <person name="Lu X."/>
            <person name="Mao Y."/>
        </authorList>
    </citation>
    <scope>NUCLEOTIDE SEQUENCE [LARGE SCALE GENOMIC DNA]</scope>
    <source>
        <strain evidence="5">Ni1-3</strain>
    </source>
</reference>
<evidence type="ECO:0000313" key="5">
    <source>
        <dbReference type="EMBL" id="QDZ93016.1"/>
    </source>
</evidence>
<accession>A0A5B8R4T1</accession>
<organism evidence="5">
    <name type="scientific">Shewanella decolorationis</name>
    <dbReference type="NCBI Taxonomy" id="256839"/>
    <lineage>
        <taxon>Bacteria</taxon>
        <taxon>Pseudomonadati</taxon>
        <taxon>Pseudomonadota</taxon>
        <taxon>Gammaproteobacteria</taxon>
        <taxon>Alteromonadales</taxon>
        <taxon>Shewanellaceae</taxon>
        <taxon>Shewanella</taxon>
    </lineage>
</organism>